<dbReference type="Gene3D" id="3.30.40.220">
    <property type="match status" value="1"/>
</dbReference>
<gene>
    <name evidence="1" type="ORF">LCGC14_0896150</name>
</gene>
<evidence type="ECO:0000313" key="1">
    <source>
        <dbReference type="EMBL" id="KKN24307.1"/>
    </source>
</evidence>
<accession>A0A0F9PIM5</accession>
<proteinExistence type="predicted"/>
<dbReference type="EMBL" id="LAZR01002892">
    <property type="protein sequence ID" value="KKN24307.1"/>
    <property type="molecule type" value="Genomic_DNA"/>
</dbReference>
<protein>
    <submittedName>
        <fullName evidence="1">Uncharacterized protein</fullName>
    </submittedName>
</protein>
<sequence length="104" mass="11882">MSAKARAARRQTSDSNITQQFLLDLYEQQKGLCHYTQVLLSIEVTPNKRNPSGISLDRVDPSRGYYQDNVVLCCWTANIMKHKLSKSAFISLCREVIQHHDATQ</sequence>
<dbReference type="AlphaFoldDB" id="A0A0F9PIM5"/>
<reference evidence="1" key="1">
    <citation type="journal article" date="2015" name="Nature">
        <title>Complex archaea that bridge the gap between prokaryotes and eukaryotes.</title>
        <authorList>
            <person name="Spang A."/>
            <person name="Saw J.H."/>
            <person name="Jorgensen S.L."/>
            <person name="Zaremba-Niedzwiedzka K."/>
            <person name="Martijn J."/>
            <person name="Lind A.E."/>
            <person name="van Eijk R."/>
            <person name="Schleper C."/>
            <person name="Guy L."/>
            <person name="Ettema T.J."/>
        </authorList>
    </citation>
    <scope>NUCLEOTIDE SEQUENCE</scope>
</reference>
<comment type="caution">
    <text evidence="1">The sequence shown here is derived from an EMBL/GenBank/DDBJ whole genome shotgun (WGS) entry which is preliminary data.</text>
</comment>
<organism evidence="1">
    <name type="scientific">marine sediment metagenome</name>
    <dbReference type="NCBI Taxonomy" id="412755"/>
    <lineage>
        <taxon>unclassified sequences</taxon>
        <taxon>metagenomes</taxon>
        <taxon>ecological metagenomes</taxon>
    </lineage>
</organism>
<name>A0A0F9PIM5_9ZZZZ</name>